<proteinExistence type="predicted"/>
<reference evidence="1 2" key="1">
    <citation type="submission" date="2016-03" db="EMBL/GenBank/DDBJ databases">
        <title>Niastella vici sp. nov., isolated from farmland soil.</title>
        <authorList>
            <person name="Chen L."/>
            <person name="Wang D."/>
            <person name="Yang S."/>
            <person name="Wang G."/>
        </authorList>
    </citation>
    <scope>NUCLEOTIDE SEQUENCE [LARGE SCALE GENOMIC DNA]</scope>
    <source>
        <strain evidence="1 2">DJ57</strain>
    </source>
</reference>
<dbReference type="EMBL" id="LVYD01000054">
    <property type="protein sequence ID" value="OQP61904.1"/>
    <property type="molecule type" value="Genomic_DNA"/>
</dbReference>
<dbReference type="STRING" id="1703345.A3860_29860"/>
<dbReference type="AlphaFoldDB" id="A0A1V9FU75"/>
<name>A0A1V9FU75_9BACT</name>
<comment type="caution">
    <text evidence="1">The sequence shown here is derived from an EMBL/GenBank/DDBJ whole genome shotgun (WGS) entry which is preliminary data.</text>
</comment>
<dbReference type="Proteomes" id="UP000192796">
    <property type="component" value="Unassembled WGS sequence"/>
</dbReference>
<keyword evidence="2" id="KW-1185">Reference proteome</keyword>
<accession>A0A1V9FU75</accession>
<sequence length="172" mass="19077">MNLKILEDGQSTGLSVRNGGFMAEAASVCLHHHLHPSRVNFAVVGAIQESYQLSRLKTDELSINSFADIDEAAQFGAMGIAVALIHDQKGWKVKRSWKGTGFDYWVGDQKESYPFKDTLRLEVSGDFRGTDAELRQRLKSKLEQTTRSDSTNLPAYAVIVEFSNPKSLTGAR</sequence>
<evidence type="ECO:0000313" key="2">
    <source>
        <dbReference type="Proteomes" id="UP000192796"/>
    </source>
</evidence>
<organism evidence="1 2">
    <name type="scientific">Niastella vici</name>
    <dbReference type="NCBI Taxonomy" id="1703345"/>
    <lineage>
        <taxon>Bacteria</taxon>
        <taxon>Pseudomonadati</taxon>
        <taxon>Bacteroidota</taxon>
        <taxon>Chitinophagia</taxon>
        <taxon>Chitinophagales</taxon>
        <taxon>Chitinophagaceae</taxon>
        <taxon>Niastella</taxon>
    </lineage>
</organism>
<gene>
    <name evidence="1" type="ORF">A3860_29860</name>
</gene>
<evidence type="ECO:0000313" key="1">
    <source>
        <dbReference type="EMBL" id="OQP61904.1"/>
    </source>
</evidence>
<protein>
    <submittedName>
        <fullName evidence="1">Uncharacterized protein</fullName>
    </submittedName>
</protein>